<evidence type="ECO:0000313" key="1">
    <source>
        <dbReference type="EMBL" id="WTW59838.1"/>
    </source>
</evidence>
<accession>A0AAU2UZ34</accession>
<organism evidence="1">
    <name type="scientific">Streptomyces sp. NBC_00003</name>
    <dbReference type="NCBI Taxonomy" id="2903608"/>
    <lineage>
        <taxon>Bacteria</taxon>
        <taxon>Bacillati</taxon>
        <taxon>Actinomycetota</taxon>
        <taxon>Actinomycetes</taxon>
        <taxon>Kitasatosporales</taxon>
        <taxon>Streptomycetaceae</taxon>
        <taxon>Streptomyces</taxon>
    </lineage>
</organism>
<dbReference type="AlphaFoldDB" id="A0AAU2UZ34"/>
<keyword evidence="1" id="KW-0238">DNA-binding</keyword>
<protein>
    <submittedName>
        <fullName evidence="1">DNA-binding domain-containing protein</fullName>
    </submittedName>
</protein>
<name>A0AAU2UZ34_9ACTN</name>
<dbReference type="GO" id="GO:0003677">
    <property type="term" value="F:DNA binding"/>
    <property type="evidence" value="ECO:0007669"/>
    <property type="project" value="UniProtKB-KW"/>
</dbReference>
<proteinExistence type="predicted"/>
<sequence length="66" mass="7283">MHLLGQEIFDGFAQDHLDARPSRSPTLAGLSPGFADLGVQRQIALLPDIQLPRRSCEATWPGRSDR</sequence>
<gene>
    <name evidence="1" type="ORF">OG549_03840</name>
</gene>
<reference evidence="1" key="1">
    <citation type="submission" date="2022-10" db="EMBL/GenBank/DDBJ databases">
        <title>The complete genomes of actinobacterial strains from the NBC collection.</title>
        <authorList>
            <person name="Joergensen T.S."/>
            <person name="Alvarez Arevalo M."/>
            <person name="Sterndorff E.B."/>
            <person name="Faurdal D."/>
            <person name="Vuksanovic O."/>
            <person name="Mourched A.-S."/>
            <person name="Charusanti P."/>
            <person name="Shaw S."/>
            <person name="Blin K."/>
            <person name="Weber T."/>
        </authorList>
    </citation>
    <scope>NUCLEOTIDE SEQUENCE</scope>
    <source>
        <strain evidence="1">NBC_00003</strain>
    </source>
</reference>
<dbReference type="EMBL" id="CP108318">
    <property type="protein sequence ID" value="WTW59838.1"/>
    <property type="molecule type" value="Genomic_DNA"/>
</dbReference>